<dbReference type="InterPro" id="IPR001623">
    <property type="entry name" value="DnaJ_domain"/>
</dbReference>
<dbReference type="CDD" id="cd06257">
    <property type="entry name" value="DnaJ"/>
    <property type="match status" value="1"/>
</dbReference>
<dbReference type="EMBL" id="FJUY01000002">
    <property type="protein sequence ID" value="CZT16176.1"/>
    <property type="molecule type" value="Genomic_DNA"/>
</dbReference>
<dbReference type="InterPro" id="IPR051948">
    <property type="entry name" value="Hsp70_co-chaperone_J-domain"/>
</dbReference>
<keyword evidence="2" id="KW-1133">Transmembrane helix</keyword>
<feature type="signal peptide" evidence="3">
    <location>
        <begin position="1"/>
        <end position="20"/>
    </location>
</feature>
<proteinExistence type="predicted"/>
<dbReference type="Gene3D" id="1.10.287.110">
    <property type="entry name" value="DnaJ domain"/>
    <property type="match status" value="1"/>
</dbReference>
<name>A0A2D3UYC4_9PEZI</name>
<keyword evidence="3" id="KW-0732">Signal</keyword>
<keyword evidence="2" id="KW-0472">Membrane</keyword>
<dbReference type="GO" id="GO:0051087">
    <property type="term" value="F:protein-folding chaperone binding"/>
    <property type="evidence" value="ECO:0007669"/>
    <property type="project" value="TreeGrafter"/>
</dbReference>
<accession>A0A2D3UYC4</accession>
<keyword evidence="1" id="KW-0143">Chaperone</keyword>
<evidence type="ECO:0000259" key="4">
    <source>
        <dbReference type="PROSITE" id="PS50076"/>
    </source>
</evidence>
<gene>
    <name evidence="5" type="ORF">RCC_02018</name>
</gene>
<evidence type="ECO:0000313" key="6">
    <source>
        <dbReference type="Proteomes" id="UP000225277"/>
    </source>
</evidence>
<keyword evidence="2" id="KW-0812">Transmembrane</keyword>
<dbReference type="Proteomes" id="UP000225277">
    <property type="component" value="Unassembled WGS sequence"/>
</dbReference>
<feature type="transmembrane region" description="Helical" evidence="2">
    <location>
        <begin position="192"/>
        <end position="211"/>
    </location>
</feature>
<feature type="transmembrane region" description="Helical" evidence="2">
    <location>
        <begin position="160"/>
        <end position="180"/>
    </location>
</feature>
<sequence>MASQLLNLGLWWFLPAQVTAYAQPVLYRIFIRAGDPHPAPNSPRFIRDRKRIHTAVILLYLLYTIIDAEHQIQQSSNFYHVLKVPLDASKQAVGSRWRRLAASLHPDKAVGQDTAALFTKLKAMSDVLSDPTKRFAYDRFGPDILGWQNCKITRDYIVAGLYQLTAYYVGSAGILLLIAWAGYLQSGVFWRFYIMFAMFVFEVMSATRPEFLGVLTKFNTLLRWTGLRAEFLPFQFIVLLRKLAFTVFIALNQLGPLFEHSEDKGLEKGERALVQGLDAVNARIDALDGEMTNILKMEMLPFATKQDDLDLFKRGMQGFLEQNTVRNSDEVKTVVKEVLTRRRAAQGAAAEGN</sequence>
<dbReference type="Pfam" id="PF00226">
    <property type="entry name" value="DnaJ"/>
    <property type="match status" value="1"/>
</dbReference>
<keyword evidence="6" id="KW-1185">Reference proteome</keyword>
<dbReference type="GeneID" id="35597241"/>
<dbReference type="PANTHER" id="PTHR44360">
    <property type="entry name" value="DNAJ HOMOLOG SUBFAMILY B MEMBER 9"/>
    <property type="match status" value="1"/>
</dbReference>
<dbReference type="AlphaFoldDB" id="A0A2D3UYC4"/>
<dbReference type="OrthoDB" id="436519at2759"/>
<dbReference type="SUPFAM" id="SSF46565">
    <property type="entry name" value="Chaperone J-domain"/>
    <property type="match status" value="1"/>
</dbReference>
<dbReference type="GO" id="GO:0036503">
    <property type="term" value="P:ERAD pathway"/>
    <property type="evidence" value="ECO:0007669"/>
    <property type="project" value="TreeGrafter"/>
</dbReference>
<dbReference type="GO" id="GO:0005783">
    <property type="term" value="C:endoplasmic reticulum"/>
    <property type="evidence" value="ECO:0007669"/>
    <property type="project" value="TreeGrafter"/>
</dbReference>
<dbReference type="SMART" id="SM00271">
    <property type="entry name" value="DnaJ"/>
    <property type="match status" value="1"/>
</dbReference>
<dbReference type="RefSeq" id="XP_023623069.1">
    <property type="nucleotide sequence ID" value="XM_023767301.1"/>
</dbReference>
<evidence type="ECO:0000256" key="3">
    <source>
        <dbReference type="SAM" id="SignalP"/>
    </source>
</evidence>
<feature type="domain" description="J" evidence="4">
    <location>
        <begin position="77"/>
        <end position="141"/>
    </location>
</feature>
<evidence type="ECO:0000313" key="5">
    <source>
        <dbReference type="EMBL" id="CZT16176.1"/>
    </source>
</evidence>
<organism evidence="5 6">
    <name type="scientific">Ramularia collo-cygni</name>
    <dbReference type="NCBI Taxonomy" id="112498"/>
    <lineage>
        <taxon>Eukaryota</taxon>
        <taxon>Fungi</taxon>
        <taxon>Dikarya</taxon>
        <taxon>Ascomycota</taxon>
        <taxon>Pezizomycotina</taxon>
        <taxon>Dothideomycetes</taxon>
        <taxon>Dothideomycetidae</taxon>
        <taxon>Mycosphaerellales</taxon>
        <taxon>Mycosphaerellaceae</taxon>
        <taxon>Ramularia</taxon>
    </lineage>
</organism>
<dbReference type="STRING" id="112498.A0A2D3UYC4"/>
<dbReference type="PANTHER" id="PTHR44360:SF1">
    <property type="entry name" value="DNAJ HOMOLOG SUBFAMILY B MEMBER 9"/>
    <property type="match status" value="1"/>
</dbReference>
<evidence type="ECO:0000256" key="1">
    <source>
        <dbReference type="ARBA" id="ARBA00023186"/>
    </source>
</evidence>
<protein>
    <submittedName>
        <fullName evidence="5">Related to CHAPERONE PROTEIN DNAJ</fullName>
    </submittedName>
</protein>
<dbReference type="GO" id="GO:0051787">
    <property type="term" value="F:misfolded protein binding"/>
    <property type="evidence" value="ECO:0007669"/>
    <property type="project" value="TreeGrafter"/>
</dbReference>
<dbReference type="InterPro" id="IPR036869">
    <property type="entry name" value="J_dom_sf"/>
</dbReference>
<reference evidence="5 6" key="1">
    <citation type="submission" date="2016-03" db="EMBL/GenBank/DDBJ databases">
        <authorList>
            <person name="Ploux O."/>
        </authorList>
    </citation>
    <scope>NUCLEOTIDE SEQUENCE [LARGE SCALE GENOMIC DNA]</scope>
    <source>
        <strain evidence="5 6">URUG2</strain>
    </source>
</reference>
<feature type="chain" id="PRO_5013891453" evidence="3">
    <location>
        <begin position="21"/>
        <end position="353"/>
    </location>
</feature>
<evidence type="ECO:0000256" key="2">
    <source>
        <dbReference type="SAM" id="Phobius"/>
    </source>
</evidence>
<dbReference type="PROSITE" id="PS50076">
    <property type="entry name" value="DNAJ_2"/>
    <property type="match status" value="1"/>
</dbReference>
<dbReference type="PRINTS" id="PR00625">
    <property type="entry name" value="JDOMAIN"/>
</dbReference>